<comment type="caution">
    <text evidence="1">The sequence shown here is derived from an EMBL/GenBank/DDBJ whole genome shotgun (WGS) entry which is preliminary data.</text>
</comment>
<protein>
    <submittedName>
        <fullName evidence="1">Uncharacterized protein</fullName>
    </submittedName>
</protein>
<reference evidence="1" key="1">
    <citation type="journal article" date="2015" name="Genome Announc.">
        <title>Draft Genome Sequence of Tolypothrix boutellei Strain VB521301.</title>
        <authorList>
            <person name="Chandrababunaidu M.M."/>
            <person name="Singh D."/>
            <person name="Sen D."/>
            <person name="Bhan S."/>
            <person name="Das S."/>
            <person name="Gupta A."/>
            <person name="Adhikary S.P."/>
            <person name="Tripathy S."/>
        </authorList>
    </citation>
    <scope>NUCLEOTIDE SEQUENCE</scope>
    <source>
        <strain evidence="1">VB521301</strain>
    </source>
</reference>
<accession>A0A0C1RDW4</accession>
<evidence type="ECO:0000313" key="1">
    <source>
        <dbReference type="EMBL" id="KIE13818.1"/>
    </source>
</evidence>
<dbReference type="EMBL" id="JHEG02000005">
    <property type="protein sequence ID" value="KIE13818.1"/>
    <property type="molecule type" value="Genomic_DNA"/>
</dbReference>
<feature type="non-terminal residue" evidence="1">
    <location>
        <position position="1"/>
    </location>
</feature>
<dbReference type="InterPro" id="IPR054284">
    <property type="entry name" value="DUF7019"/>
</dbReference>
<proteinExistence type="predicted"/>
<gene>
    <name evidence="1" type="ORF">DA73_0201870</name>
</gene>
<dbReference type="Pfam" id="PF22880">
    <property type="entry name" value="DUF7019"/>
    <property type="match status" value="1"/>
</dbReference>
<dbReference type="AlphaFoldDB" id="A0A0C1RDW4"/>
<name>A0A0C1RDW4_9CYAN</name>
<sequence>GILKIRDKRLAFFGNEKNKEAIILVGSVYHLIGRSNEIFDRSLLQSSYDNFVLRFIFRCIQDSDLEIKTPTGYREKGFQRTLKSKFRLWMSQVDHKNENVEFLARVIKIFIEDNSNFIIATPIYVALDNQII</sequence>
<organism evidence="1">
    <name type="scientific">Tolypothrix bouteillei VB521301</name>
    <dbReference type="NCBI Taxonomy" id="1479485"/>
    <lineage>
        <taxon>Bacteria</taxon>
        <taxon>Bacillati</taxon>
        <taxon>Cyanobacteriota</taxon>
        <taxon>Cyanophyceae</taxon>
        <taxon>Nostocales</taxon>
        <taxon>Tolypothrichaceae</taxon>
        <taxon>Tolypothrix</taxon>
    </lineage>
</organism>